<dbReference type="EMBL" id="CP001801">
    <property type="protein sequence ID" value="ACX97082.1"/>
    <property type="molecule type" value="Genomic_DNA"/>
</dbReference>
<evidence type="ECO:0008006" key="3">
    <source>
        <dbReference type="Google" id="ProtNLM"/>
    </source>
</evidence>
<dbReference type="OrthoDB" id="459969at2"/>
<protein>
    <recommendedName>
        <fullName evidence="3">SCP2 domain-containing protein</fullName>
    </recommendedName>
</protein>
<dbReference type="KEGG" id="hna:Hneap_2268"/>
<dbReference type="InterPro" id="IPR036527">
    <property type="entry name" value="SCP2_sterol-bd_dom_sf"/>
</dbReference>
<name>D0KWW2_HALNC</name>
<sequence>MELFGTEWMNAYQQQWNGAPEVAGALANSGFSTTIGVGFPEDPEPKAYVRVEQGMIVYAGAYDGSELHWDMRATPEQWEKWQDSPPGMVGLGSAVALGRLKFFAGDYATMIKNPALAGPFVKSFGLMGKVTA</sequence>
<gene>
    <name evidence="1" type="ordered locus">Hneap_2268</name>
</gene>
<dbReference type="HOGENOM" id="CLU_1926628_0_0_6"/>
<dbReference type="Proteomes" id="UP000009102">
    <property type="component" value="Chromosome"/>
</dbReference>
<reference evidence="1 2" key="1">
    <citation type="submission" date="2009-10" db="EMBL/GenBank/DDBJ databases">
        <title>Complete sequence of Halothiobacillus neapolitanus c2.</title>
        <authorList>
            <consortium name="US DOE Joint Genome Institute"/>
            <person name="Lucas S."/>
            <person name="Copeland A."/>
            <person name="Lapidus A."/>
            <person name="Glavina del Rio T."/>
            <person name="Tice H."/>
            <person name="Bruce D."/>
            <person name="Goodwin L."/>
            <person name="Pitluck S."/>
            <person name="Davenport K."/>
            <person name="Brettin T."/>
            <person name="Detter J.C."/>
            <person name="Han C."/>
            <person name="Tapia R."/>
            <person name="Larimer F."/>
            <person name="Land M."/>
            <person name="Hauser L."/>
            <person name="Kyrpides N."/>
            <person name="Mikhailova N."/>
            <person name="Kerfeld C."/>
            <person name="Cannon G."/>
            <person name="Heinhort S."/>
        </authorList>
    </citation>
    <scope>NUCLEOTIDE SEQUENCE [LARGE SCALE GENOMIC DNA]</scope>
    <source>
        <strain evidence="2">ATCC 23641 / c2</strain>
    </source>
</reference>
<accession>D0KWW2</accession>
<organism evidence="1 2">
    <name type="scientific">Halothiobacillus neapolitanus (strain ATCC 23641 / DSM 15147 / CIP 104769 / NCIMB 8539 / c2)</name>
    <name type="common">Thiobacillus neapolitanus</name>
    <dbReference type="NCBI Taxonomy" id="555778"/>
    <lineage>
        <taxon>Bacteria</taxon>
        <taxon>Pseudomonadati</taxon>
        <taxon>Pseudomonadota</taxon>
        <taxon>Gammaproteobacteria</taxon>
        <taxon>Chromatiales</taxon>
        <taxon>Halothiobacillaceae</taxon>
        <taxon>Halothiobacillus</taxon>
    </lineage>
</organism>
<evidence type="ECO:0000313" key="1">
    <source>
        <dbReference type="EMBL" id="ACX97082.1"/>
    </source>
</evidence>
<dbReference type="STRING" id="555778.Hneap_2268"/>
<dbReference type="Gene3D" id="3.30.1050.10">
    <property type="entry name" value="SCP2 sterol-binding domain"/>
    <property type="match status" value="1"/>
</dbReference>
<evidence type="ECO:0000313" key="2">
    <source>
        <dbReference type="Proteomes" id="UP000009102"/>
    </source>
</evidence>
<proteinExistence type="predicted"/>
<dbReference type="AlphaFoldDB" id="D0KWW2"/>
<dbReference type="SUPFAM" id="SSF55718">
    <property type="entry name" value="SCP-like"/>
    <property type="match status" value="1"/>
</dbReference>
<keyword evidence="2" id="KW-1185">Reference proteome</keyword>
<dbReference type="eggNOG" id="COG3255">
    <property type="taxonomic scope" value="Bacteria"/>
</dbReference>